<dbReference type="EMBL" id="JARVCO010000007">
    <property type="protein sequence ID" value="MDZ8118297.1"/>
    <property type="molecule type" value="Genomic_DNA"/>
</dbReference>
<organism evidence="6 7">
    <name type="scientific">Pontiella agarivorans</name>
    <dbReference type="NCBI Taxonomy" id="3038953"/>
    <lineage>
        <taxon>Bacteria</taxon>
        <taxon>Pseudomonadati</taxon>
        <taxon>Kiritimatiellota</taxon>
        <taxon>Kiritimatiellia</taxon>
        <taxon>Kiritimatiellales</taxon>
        <taxon>Pontiellaceae</taxon>
        <taxon>Pontiella</taxon>
    </lineage>
</organism>
<dbReference type="SUPFAM" id="SSF52096">
    <property type="entry name" value="ClpP/crotonase"/>
    <property type="match status" value="1"/>
</dbReference>
<evidence type="ECO:0000313" key="7">
    <source>
        <dbReference type="Proteomes" id="UP001290861"/>
    </source>
</evidence>
<reference evidence="6 7" key="1">
    <citation type="journal article" date="2024" name="Appl. Environ. Microbiol.">
        <title>Pontiella agarivorans sp. nov., a novel marine anaerobic bacterium capable of degrading macroalgal polysaccharides and fixing nitrogen.</title>
        <authorList>
            <person name="Liu N."/>
            <person name="Kivenson V."/>
            <person name="Peng X."/>
            <person name="Cui Z."/>
            <person name="Lankiewicz T.S."/>
            <person name="Gosselin K.M."/>
            <person name="English C.J."/>
            <person name="Blair E.M."/>
            <person name="O'Malley M.A."/>
            <person name="Valentine D.L."/>
        </authorList>
    </citation>
    <scope>NUCLEOTIDE SEQUENCE [LARGE SCALE GENOMIC DNA]</scope>
    <source>
        <strain evidence="6 7">NLcol2</strain>
    </source>
</reference>
<protein>
    <submittedName>
        <fullName evidence="6">Signal peptide peptidase SppA</fullName>
    </submittedName>
</protein>
<dbReference type="CDD" id="cd07023">
    <property type="entry name" value="S49_Sppa_N_C"/>
    <property type="match status" value="1"/>
</dbReference>
<dbReference type="InterPro" id="IPR029045">
    <property type="entry name" value="ClpP/crotonase-like_dom_sf"/>
</dbReference>
<evidence type="ECO:0000256" key="2">
    <source>
        <dbReference type="ARBA" id="ARBA00022670"/>
    </source>
</evidence>
<dbReference type="InterPro" id="IPR047272">
    <property type="entry name" value="S49_SppA_C"/>
</dbReference>
<keyword evidence="2" id="KW-0645">Protease</keyword>
<dbReference type="Pfam" id="PF01343">
    <property type="entry name" value="Peptidase_S49"/>
    <property type="match status" value="1"/>
</dbReference>
<name>A0ABU5MVU9_9BACT</name>
<dbReference type="PANTHER" id="PTHR42987:SF4">
    <property type="entry name" value="PROTEASE SOHB-RELATED"/>
    <property type="match status" value="1"/>
</dbReference>
<keyword evidence="3" id="KW-0378">Hydrolase</keyword>
<sequence>MSSNGAKVGLWIVIAILALMLFGSFLANVGLTAALVSGGGGSVAGFDQPQDQIPEFTEIWSYGYGDKKVVRIGLQGVIMRGRQERLLGSDPDMVEQILAEIRAATIDEEVEGIILEVDSPGGGVTPSDEIYAALEKFKRVDENRVILVFVRDLCASGGYYASMAGDYIMAEPTAIVGSVGVIMQTMNMKGLGDMIGLSSVTIASGENKDMLNPFEEVNPAHLNMLQTLVDSMQQRFAAIVMDSRGLEDDALLDGRVFSVGQALEENLIDGVGYWEDAVEKMCELLDVDELYLVRYGREMGFLDSLFASKTPHVPTLDLAVDPPRFMYLWKP</sequence>
<dbReference type="PANTHER" id="PTHR42987">
    <property type="entry name" value="PEPTIDASE S49"/>
    <property type="match status" value="1"/>
</dbReference>
<keyword evidence="7" id="KW-1185">Reference proteome</keyword>
<dbReference type="RefSeq" id="WP_322608095.1">
    <property type="nucleotide sequence ID" value="NZ_JARVCO010000007.1"/>
</dbReference>
<keyword evidence="4" id="KW-0720">Serine protease</keyword>
<dbReference type="Proteomes" id="UP001290861">
    <property type="component" value="Unassembled WGS sequence"/>
</dbReference>
<dbReference type="Gene3D" id="3.90.226.10">
    <property type="entry name" value="2-enoyl-CoA Hydratase, Chain A, domain 1"/>
    <property type="match status" value="2"/>
</dbReference>
<accession>A0ABU5MVU9</accession>
<evidence type="ECO:0000256" key="3">
    <source>
        <dbReference type="ARBA" id="ARBA00022801"/>
    </source>
</evidence>
<comment type="similarity">
    <text evidence="1">Belongs to the peptidase S49 family.</text>
</comment>
<dbReference type="InterPro" id="IPR004635">
    <property type="entry name" value="Pept_S49_SppA"/>
</dbReference>
<evidence type="ECO:0000256" key="4">
    <source>
        <dbReference type="ARBA" id="ARBA00022825"/>
    </source>
</evidence>
<dbReference type="InterPro" id="IPR002142">
    <property type="entry name" value="Peptidase_S49"/>
</dbReference>
<comment type="caution">
    <text evidence="6">The sequence shown here is derived from an EMBL/GenBank/DDBJ whole genome shotgun (WGS) entry which is preliminary data.</text>
</comment>
<dbReference type="NCBIfam" id="TIGR00706">
    <property type="entry name" value="SppA_dom"/>
    <property type="match status" value="1"/>
</dbReference>
<feature type="domain" description="Peptidase S49" evidence="5">
    <location>
        <begin position="141"/>
        <end position="287"/>
    </location>
</feature>
<evidence type="ECO:0000256" key="1">
    <source>
        <dbReference type="ARBA" id="ARBA00008683"/>
    </source>
</evidence>
<proteinExistence type="inferred from homology"/>
<evidence type="ECO:0000313" key="6">
    <source>
        <dbReference type="EMBL" id="MDZ8118297.1"/>
    </source>
</evidence>
<evidence type="ECO:0000259" key="5">
    <source>
        <dbReference type="Pfam" id="PF01343"/>
    </source>
</evidence>
<gene>
    <name evidence="6" type="primary">sppA</name>
    <name evidence="6" type="ORF">P9H32_06605</name>
</gene>